<dbReference type="GeneID" id="30203612"/>
<keyword evidence="5" id="KW-1185">Reference proteome</keyword>
<feature type="domain" description="Rad60/SUMO-like" evidence="3">
    <location>
        <begin position="639"/>
        <end position="688"/>
    </location>
</feature>
<organism evidence="4 5">
    <name type="scientific">Wickerhamomyces anomalus (strain ATCC 58044 / CBS 1984 / NCYC 433 / NRRL Y-366-8)</name>
    <name type="common">Yeast</name>
    <name type="synonym">Hansenula anomala</name>
    <dbReference type="NCBI Taxonomy" id="683960"/>
    <lineage>
        <taxon>Eukaryota</taxon>
        <taxon>Fungi</taxon>
        <taxon>Dikarya</taxon>
        <taxon>Ascomycota</taxon>
        <taxon>Saccharomycotina</taxon>
        <taxon>Saccharomycetes</taxon>
        <taxon>Phaffomycetales</taxon>
        <taxon>Wickerhamomycetaceae</taxon>
        <taxon>Wickerhamomyces</taxon>
    </lineage>
</organism>
<feature type="compositionally biased region" description="Acidic residues" evidence="2">
    <location>
        <begin position="166"/>
        <end position="176"/>
    </location>
</feature>
<feature type="compositionally biased region" description="Basic and acidic residues" evidence="2">
    <location>
        <begin position="254"/>
        <end position="263"/>
    </location>
</feature>
<feature type="compositionally biased region" description="Polar residues" evidence="2">
    <location>
        <begin position="335"/>
        <end position="344"/>
    </location>
</feature>
<gene>
    <name evidence="4" type="ORF">WICANDRAFT_92513</name>
</gene>
<evidence type="ECO:0000256" key="1">
    <source>
        <dbReference type="SAM" id="Coils"/>
    </source>
</evidence>
<reference evidence="4 5" key="1">
    <citation type="journal article" date="2016" name="Proc. Natl. Acad. Sci. U.S.A.">
        <title>Comparative genomics of biotechnologically important yeasts.</title>
        <authorList>
            <person name="Riley R."/>
            <person name="Haridas S."/>
            <person name="Wolfe K.H."/>
            <person name="Lopes M.R."/>
            <person name="Hittinger C.T."/>
            <person name="Goeker M."/>
            <person name="Salamov A.A."/>
            <person name="Wisecaver J.H."/>
            <person name="Long T.M."/>
            <person name="Calvey C.H."/>
            <person name="Aerts A.L."/>
            <person name="Barry K.W."/>
            <person name="Choi C."/>
            <person name="Clum A."/>
            <person name="Coughlan A.Y."/>
            <person name="Deshpande S."/>
            <person name="Douglass A.P."/>
            <person name="Hanson S.J."/>
            <person name="Klenk H.-P."/>
            <person name="LaButti K.M."/>
            <person name="Lapidus A."/>
            <person name="Lindquist E.A."/>
            <person name="Lipzen A.M."/>
            <person name="Meier-Kolthoff J.P."/>
            <person name="Ohm R.A."/>
            <person name="Otillar R.P."/>
            <person name="Pangilinan J.L."/>
            <person name="Peng Y."/>
            <person name="Rokas A."/>
            <person name="Rosa C.A."/>
            <person name="Scheuner C."/>
            <person name="Sibirny A.A."/>
            <person name="Slot J.C."/>
            <person name="Stielow J.B."/>
            <person name="Sun H."/>
            <person name="Kurtzman C.P."/>
            <person name="Blackwell M."/>
            <person name="Grigoriev I.V."/>
            <person name="Jeffries T.W."/>
        </authorList>
    </citation>
    <scope>NUCLEOTIDE SEQUENCE [LARGE SCALE GENOMIC DNA]</scope>
    <source>
        <strain evidence="5">ATCC 58044 / CBS 1984 / NCYC 433 / NRRL Y-366-8</strain>
    </source>
</reference>
<dbReference type="Gene3D" id="3.10.20.90">
    <property type="entry name" value="Phosphatidylinositol 3-kinase Catalytic Subunit, Chain A, domain 1"/>
    <property type="match status" value="1"/>
</dbReference>
<feature type="region of interest" description="Disordered" evidence="2">
    <location>
        <begin position="1"/>
        <end position="31"/>
    </location>
</feature>
<feature type="compositionally biased region" description="Basic residues" evidence="2">
    <location>
        <begin position="316"/>
        <end position="325"/>
    </location>
</feature>
<dbReference type="STRING" id="683960.A0A1E3P5P2"/>
<evidence type="ECO:0000259" key="3">
    <source>
        <dbReference type="Pfam" id="PF11976"/>
    </source>
</evidence>
<dbReference type="AlphaFoldDB" id="A0A1E3P5P2"/>
<feature type="compositionally biased region" description="Polar residues" evidence="2">
    <location>
        <begin position="132"/>
        <end position="148"/>
    </location>
</feature>
<proteinExistence type="predicted"/>
<evidence type="ECO:0000313" key="5">
    <source>
        <dbReference type="Proteomes" id="UP000094112"/>
    </source>
</evidence>
<protein>
    <recommendedName>
        <fullName evidence="3">Rad60/SUMO-like domain-containing protein</fullName>
    </recommendedName>
</protein>
<feature type="compositionally biased region" description="Polar residues" evidence="2">
    <location>
        <begin position="155"/>
        <end position="165"/>
    </location>
</feature>
<feature type="non-terminal residue" evidence="4">
    <location>
        <position position="688"/>
    </location>
</feature>
<evidence type="ECO:0000313" key="4">
    <source>
        <dbReference type="EMBL" id="ODQ60252.1"/>
    </source>
</evidence>
<dbReference type="OrthoDB" id="3365399at2759"/>
<name>A0A1E3P5P2_WICAA</name>
<dbReference type="RefSeq" id="XP_019039459.1">
    <property type="nucleotide sequence ID" value="XM_019186366.1"/>
</dbReference>
<dbReference type="EMBL" id="KV454210">
    <property type="protein sequence ID" value="ODQ60252.1"/>
    <property type="molecule type" value="Genomic_DNA"/>
</dbReference>
<dbReference type="Proteomes" id="UP000094112">
    <property type="component" value="Unassembled WGS sequence"/>
</dbReference>
<feature type="coiled-coil region" evidence="1">
    <location>
        <begin position="565"/>
        <end position="598"/>
    </location>
</feature>
<feature type="compositionally biased region" description="Low complexity" evidence="2">
    <location>
        <begin position="346"/>
        <end position="365"/>
    </location>
</feature>
<sequence>MTSSDIEIVGENKGPDEVIILDSNDDSDDFFDEADERQDVIEIDHALAKSSNVSSPQADELEADDTFQTAQTRSEIDATPDKQNTRAHDKDDFDDLLDRKDMPSDDDLSRLASRPLTRSNSRLSASPVKSPLKQSVTRSQVEANSKTNPQHDEPNSTSPKKISVSTDDDDKTEDEISQSQTNATSKTDHKDNKPIEQVDVTLPRELPESVTKNSPGKILRPRSTTNKSTHLHIDPDVPFPEDNSDTDPSFEPEDNMRNEDTKYEASISASTSVKPDSEKPKSNNVLKESSSERTPSVSIQDDFFSMSYTPLVPEVKKKKKKKLRRKTSEEAEEPVTQNNDNRSISAAATTPAAAQHEVTTPVTPTAPRTESPRKKARVTRAVTPPPIDDAAFKRKFAEEHGEKFDPVLGADDGDRGIFDEDYEYKERIRNLDEITKSFNQEKDGSKSNDGGSRENSLDPSRSYVLHITSFLPGSENKAVDTTVKGSKKFHPVISTVLKELLNAKENPVPSWYRRIYEPDLTVLYWNKIKILDFMRPDTLQIPAPTSGKPTEITLGLYSIHQSEEIERLKEIERVEKRRRMEQEEKQAAEDIAPEIEEEEVDPFKDDELFKGIESEPVQSTVSREATVLGNGESEEGFFKIGLKGEDNKKMIVKVHAETKLITLVKYYLKQKKLPENTKVKLSFDDEDL</sequence>
<feature type="compositionally biased region" description="Polar residues" evidence="2">
    <location>
        <begin position="282"/>
        <end position="299"/>
    </location>
</feature>
<feature type="region of interest" description="Disordered" evidence="2">
    <location>
        <begin position="435"/>
        <end position="458"/>
    </location>
</feature>
<accession>A0A1E3P5P2</accession>
<dbReference type="InterPro" id="IPR022617">
    <property type="entry name" value="Rad60/SUMO-like_dom"/>
</dbReference>
<feature type="region of interest" description="Disordered" evidence="2">
    <location>
        <begin position="48"/>
        <end position="389"/>
    </location>
</feature>
<keyword evidence="1" id="KW-0175">Coiled coil</keyword>
<dbReference type="Pfam" id="PF11976">
    <property type="entry name" value="Rad60-SLD"/>
    <property type="match status" value="1"/>
</dbReference>
<feature type="compositionally biased region" description="Basic and acidic residues" evidence="2">
    <location>
        <begin position="435"/>
        <end position="456"/>
    </location>
</feature>
<feature type="compositionally biased region" description="Basic and acidic residues" evidence="2">
    <location>
        <begin position="74"/>
        <end position="109"/>
    </location>
</feature>
<feature type="compositionally biased region" description="Basic and acidic residues" evidence="2">
    <location>
        <begin position="186"/>
        <end position="196"/>
    </location>
</feature>
<evidence type="ECO:0000256" key="2">
    <source>
        <dbReference type="SAM" id="MobiDB-lite"/>
    </source>
</evidence>
<feature type="compositionally biased region" description="Acidic residues" evidence="2">
    <location>
        <begin position="242"/>
        <end position="253"/>
    </location>
</feature>